<evidence type="ECO:0000256" key="4">
    <source>
        <dbReference type="PROSITE-ProRule" id="PRU00409"/>
    </source>
</evidence>
<dbReference type="PANTHER" id="PTHR43585:SF2">
    <property type="entry name" value="ATP-GRASP ENZYME FSQD"/>
    <property type="match status" value="1"/>
</dbReference>
<dbReference type="GO" id="GO:0004088">
    <property type="term" value="F:carbamoyl-phosphate synthase (glutamine-hydrolyzing) activity"/>
    <property type="evidence" value="ECO:0007669"/>
    <property type="project" value="UniProtKB-EC"/>
</dbReference>
<evidence type="ECO:0000259" key="5">
    <source>
        <dbReference type="PROSITE" id="PS50975"/>
    </source>
</evidence>
<dbReference type="Pfam" id="PF13535">
    <property type="entry name" value="ATP-grasp_4"/>
    <property type="match status" value="1"/>
</dbReference>
<gene>
    <name evidence="6" type="ORF">EPIR_2248</name>
</gene>
<dbReference type="EC" id="6.3.5.5" evidence="6"/>
<evidence type="ECO:0000313" key="7">
    <source>
        <dbReference type="Proteomes" id="UP000018217"/>
    </source>
</evidence>
<reference evidence="6 7" key="1">
    <citation type="journal article" date="2013" name="Syst. Appl. Microbiol.">
        <title>Phylogenetic position and virulence apparatus of the pear flower necrosis pathogen Erwinia piriflorinigrans CFBP 5888T as assessed by comparative genomics.</title>
        <authorList>
            <person name="Smits T.H."/>
            <person name="Rezzonico F."/>
            <person name="Lopez M.M."/>
            <person name="Blom J."/>
            <person name="Goesmann A."/>
            <person name="Frey J.E."/>
            <person name="Duffy B."/>
        </authorList>
    </citation>
    <scope>NUCLEOTIDE SEQUENCE [LARGE SCALE GENOMIC DNA]</scope>
    <source>
        <strain evidence="7">CFBP5888</strain>
    </source>
</reference>
<keyword evidence="2 4" id="KW-0547">Nucleotide-binding</keyword>
<keyword evidence="3 4" id="KW-0067">ATP-binding</keyword>
<dbReference type="InterPro" id="IPR011761">
    <property type="entry name" value="ATP-grasp"/>
</dbReference>
<dbReference type="Pfam" id="PF18603">
    <property type="entry name" value="LAL_C2"/>
    <property type="match status" value="1"/>
</dbReference>
<dbReference type="GO" id="GO:0005524">
    <property type="term" value="F:ATP binding"/>
    <property type="evidence" value="ECO:0007669"/>
    <property type="project" value="UniProtKB-UniRule"/>
</dbReference>
<dbReference type="AlphaFoldDB" id="V5Z9I2"/>
<dbReference type="RefSeq" id="WP_023655401.1">
    <property type="nucleotide sequence ID" value="NZ_CAHS01000015.1"/>
</dbReference>
<evidence type="ECO:0000256" key="3">
    <source>
        <dbReference type="ARBA" id="ARBA00022840"/>
    </source>
</evidence>
<dbReference type="SUPFAM" id="SSF56059">
    <property type="entry name" value="Glutathione synthetase ATP-binding domain-like"/>
    <property type="match status" value="1"/>
</dbReference>
<keyword evidence="7" id="KW-1185">Reference proteome</keyword>
<dbReference type="Gene3D" id="3.30.470.20">
    <property type="entry name" value="ATP-grasp fold, B domain"/>
    <property type="match status" value="1"/>
</dbReference>
<proteinExistence type="predicted"/>
<dbReference type="InterPro" id="IPR013815">
    <property type="entry name" value="ATP_grasp_subdomain_1"/>
</dbReference>
<dbReference type="Gene3D" id="3.30.1490.20">
    <property type="entry name" value="ATP-grasp fold, A domain"/>
    <property type="match status" value="1"/>
</dbReference>
<dbReference type="PANTHER" id="PTHR43585">
    <property type="entry name" value="FUMIPYRROLE BIOSYNTHESIS PROTEIN C"/>
    <property type="match status" value="1"/>
</dbReference>
<dbReference type="PROSITE" id="PS50975">
    <property type="entry name" value="ATP_GRASP"/>
    <property type="match status" value="1"/>
</dbReference>
<evidence type="ECO:0000256" key="2">
    <source>
        <dbReference type="ARBA" id="ARBA00022741"/>
    </source>
</evidence>
<dbReference type="GO" id="GO:0046872">
    <property type="term" value="F:metal ion binding"/>
    <property type="evidence" value="ECO:0007669"/>
    <property type="project" value="InterPro"/>
</dbReference>
<name>V5Z9I2_9GAMM</name>
<evidence type="ECO:0000256" key="1">
    <source>
        <dbReference type="ARBA" id="ARBA00022598"/>
    </source>
</evidence>
<dbReference type="Proteomes" id="UP000018217">
    <property type="component" value="Unassembled WGS sequence"/>
</dbReference>
<evidence type="ECO:0000313" key="6">
    <source>
        <dbReference type="EMBL" id="CCG87613.1"/>
    </source>
</evidence>
<dbReference type="OrthoDB" id="9134168at2"/>
<dbReference type="InterPro" id="IPR052032">
    <property type="entry name" value="ATP-dep_AA_Ligase"/>
</dbReference>
<keyword evidence="1 6" id="KW-0436">Ligase</keyword>
<dbReference type="Gene3D" id="3.40.50.20">
    <property type="match status" value="1"/>
</dbReference>
<dbReference type="EMBL" id="CAHS01000015">
    <property type="protein sequence ID" value="CCG87613.1"/>
    <property type="molecule type" value="Genomic_DNA"/>
</dbReference>
<protein>
    <submittedName>
        <fullName evidence="6">Carbamoyl-phosphate synthase large chain</fullName>
        <ecNumber evidence="6">6.3.5.5</ecNumber>
    </submittedName>
</protein>
<dbReference type="STRING" id="1161919.EPIR_2248"/>
<accession>V5Z9I2</accession>
<dbReference type="InterPro" id="IPR040570">
    <property type="entry name" value="LAL_C2"/>
</dbReference>
<feature type="domain" description="ATP-grasp" evidence="5">
    <location>
        <begin position="112"/>
        <end position="301"/>
    </location>
</feature>
<sequence length="408" mass="45455">MNILILGSSFSAIHNKLKALGHRLFIIPDPGKKIKIDENAIYEAVHFVQDVGNIESVALKICLERSVFNIDRVMAFSERWQLVAARVASEAGLPVIHDVKLVSRTLDKYSMRKHLDKNDFPTIKFEKITLYSELHDALNRVGFPAVLKPLSGEASRDIFLLKDEQSYHQLTAILESGLNEAFLVESFVCGDEYSVEAVSYHNQHHILAITKKYKNENFVEVGHALPAPLSASLENQIKHYVTRFLTVMQFDNCPSHTEIIISLDGPVVIETHTRPGGDNIYRLLELSTGIDLLNLVARINTDDLAEIELCKKNKNGYSAVWYSSPEGKEGFILDSVTGVEEAKKRDNIADITLIAQPGDTARPVKNSFDRSAYAIATGLSADEALSAARNALSTIAFTYKDTEVRQVK</sequence>
<organism evidence="6 7">
    <name type="scientific">Erwinia piriflorinigrans CFBP 5888</name>
    <dbReference type="NCBI Taxonomy" id="1161919"/>
    <lineage>
        <taxon>Bacteria</taxon>
        <taxon>Pseudomonadati</taxon>
        <taxon>Pseudomonadota</taxon>
        <taxon>Gammaproteobacteria</taxon>
        <taxon>Enterobacterales</taxon>
        <taxon>Erwiniaceae</taxon>
        <taxon>Erwinia</taxon>
    </lineage>
</organism>
<comment type="caution">
    <text evidence="6">The sequence shown here is derived from an EMBL/GenBank/DDBJ whole genome shotgun (WGS) entry which is preliminary data.</text>
</comment>